<evidence type="ECO:0000256" key="3">
    <source>
        <dbReference type="ARBA" id="ARBA00023163"/>
    </source>
</evidence>
<dbReference type="InterPro" id="IPR001647">
    <property type="entry name" value="HTH_TetR"/>
</dbReference>
<feature type="DNA-binding region" description="H-T-H motif" evidence="4">
    <location>
        <begin position="24"/>
        <end position="43"/>
    </location>
</feature>
<dbReference type="SUPFAM" id="SSF46689">
    <property type="entry name" value="Homeodomain-like"/>
    <property type="match status" value="1"/>
</dbReference>
<evidence type="ECO:0000256" key="1">
    <source>
        <dbReference type="ARBA" id="ARBA00023015"/>
    </source>
</evidence>
<dbReference type="InterPro" id="IPR041490">
    <property type="entry name" value="KstR2_TetR_C"/>
</dbReference>
<dbReference type="Gene3D" id="1.10.10.60">
    <property type="entry name" value="Homeodomain-like"/>
    <property type="match status" value="1"/>
</dbReference>
<keyword evidence="1" id="KW-0805">Transcription regulation</keyword>
<dbReference type="HOGENOM" id="CLU_069356_12_4_0"/>
<dbReference type="Proteomes" id="UP000000379">
    <property type="component" value="Chromosome"/>
</dbReference>
<gene>
    <name evidence="6" type="ordered locus">Trad_1144</name>
</gene>
<dbReference type="SUPFAM" id="SSF48498">
    <property type="entry name" value="Tetracyclin repressor-like, C-terminal domain"/>
    <property type="match status" value="1"/>
</dbReference>
<dbReference type="eggNOG" id="COG1309">
    <property type="taxonomic scope" value="Bacteria"/>
</dbReference>
<dbReference type="Pfam" id="PF00440">
    <property type="entry name" value="TetR_N"/>
    <property type="match status" value="1"/>
</dbReference>
<dbReference type="Pfam" id="PF17932">
    <property type="entry name" value="TetR_C_24"/>
    <property type="match status" value="1"/>
</dbReference>
<name>D7CW06_TRURR</name>
<dbReference type="AlphaFoldDB" id="D7CW06"/>
<evidence type="ECO:0000313" key="6">
    <source>
        <dbReference type="EMBL" id="ADI14269.1"/>
    </source>
</evidence>
<protein>
    <submittedName>
        <fullName evidence="6">Transcriptional regulator, TetR family</fullName>
    </submittedName>
</protein>
<keyword evidence="3" id="KW-0804">Transcription</keyword>
<accession>D7CW06</accession>
<sequence>MDRRSEILTTAGHLFRERGYHATSMRDIAASLELRGSSLYAHIDSKEEVLWEIVNRAADAFLAHAEAVEARALAPRERLRALIAGHLQVIVQELPRATVFFHEWKFLSPERRAQVTECRDRYEGFFRRAVEAGVASGDFATEDPKLAALFILSALNWTYQWFREGGELALEALTERYTSLVLNALGGCP</sequence>
<dbReference type="PROSITE" id="PS50977">
    <property type="entry name" value="HTH_TETR_2"/>
    <property type="match status" value="1"/>
</dbReference>
<dbReference type="GO" id="GO:0003700">
    <property type="term" value="F:DNA-binding transcription factor activity"/>
    <property type="evidence" value="ECO:0007669"/>
    <property type="project" value="TreeGrafter"/>
</dbReference>
<dbReference type="Gene3D" id="1.10.357.10">
    <property type="entry name" value="Tetracycline Repressor, domain 2"/>
    <property type="match status" value="1"/>
</dbReference>
<dbReference type="InterPro" id="IPR050109">
    <property type="entry name" value="HTH-type_TetR-like_transc_reg"/>
</dbReference>
<dbReference type="STRING" id="649638.Trad_1144"/>
<organism evidence="6 7">
    <name type="scientific">Truepera radiovictrix (strain DSM 17093 / CIP 108686 / LMG 22925 / RQ-24)</name>
    <dbReference type="NCBI Taxonomy" id="649638"/>
    <lineage>
        <taxon>Bacteria</taxon>
        <taxon>Thermotogati</taxon>
        <taxon>Deinococcota</taxon>
        <taxon>Deinococci</taxon>
        <taxon>Trueperales</taxon>
        <taxon>Trueperaceae</taxon>
        <taxon>Truepera</taxon>
    </lineage>
</organism>
<proteinExistence type="predicted"/>
<dbReference type="PRINTS" id="PR00455">
    <property type="entry name" value="HTHTETR"/>
</dbReference>
<dbReference type="KEGG" id="tra:Trad_1144"/>
<dbReference type="PANTHER" id="PTHR30055:SF240">
    <property type="entry name" value="HTH-TYPE TRANSCRIPTIONAL REGULATOR ACRR"/>
    <property type="match status" value="1"/>
</dbReference>
<dbReference type="RefSeq" id="WP_013177640.1">
    <property type="nucleotide sequence ID" value="NC_014221.1"/>
</dbReference>
<dbReference type="InterPro" id="IPR036271">
    <property type="entry name" value="Tet_transcr_reg_TetR-rel_C_sf"/>
</dbReference>
<reference evidence="6 7" key="2">
    <citation type="journal article" date="2011" name="Stand. Genomic Sci.">
        <title>Complete genome sequence of Truepera radiovictrix type strain (RQ-24).</title>
        <authorList>
            <person name="Ivanova N."/>
            <person name="Rohde C."/>
            <person name="Munk C."/>
            <person name="Nolan M."/>
            <person name="Lucas S."/>
            <person name="Del Rio T.G."/>
            <person name="Tice H."/>
            <person name="Deshpande S."/>
            <person name="Cheng J.F."/>
            <person name="Tapia R."/>
            <person name="Han C."/>
            <person name="Goodwin L."/>
            <person name="Pitluck S."/>
            <person name="Liolios K."/>
            <person name="Mavromatis K."/>
            <person name="Mikhailova N."/>
            <person name="Pati A."/>
            <person name="Chen A."/>
            <person name="Palaniappan K."/>
            <person name="Land M."/>
            <person name="Hauser L."/>
            <person name="Chang Y.J."/>
            <person name="Jeffries C.D."/>
            <person name="Brambilla E."/>
            <person name="Rohde M."/>
            <person name="Goker M."/>
            <person name="Tindall B.J."/>
            <person name="Woyke T."/>
            <person name="Bristow J."/>
            <person name="Eisen J.A."/>
            <person name="Markowitz V."/>
            <person name="Hugenholtz P."/>
            <person name="Kyrpides N.C."/>
            <person name="Klenk H.P."/>
            <person name="Lapidus A."/>
        </authorList>
    </citation>
    <scope>NUCLEOTIDE SEQUENCE [LARGE SCALE GENOMIC DNA]</scope>
    <source>
        <strain evidence="7">DSM 17093 / CIP 108686 / LMG 22925 / RQ-24</strain>
    </source>
</reference>
<keyword evidence="2 4" id="KW-0238">DNA-binding</keyword>
<reference evidence="7" key="1">
    <citation type="submission" date="2010-05" db="EMBL/GenBank/DDBJ databases">
        <title>The complete genome of Truepera radiovictris DSM 17093.</title>
        <authorList>
            <consortium name="US DOE Joint Genome Institute (JGI-PGF)"/>
            <person name="Lucas S."/>
            <person name="Copeland A."/>
            <person name="Lapidus A."/>
            <person name="Glavina del Rio T."/>
            <person name="Dalin E."/>
            <person name="Tice H."/>
            <person name="Bruce D."/>
            <person name="Goodwin L."/>
            <person name="Pitluck S."/>
            <person name="Kyrpides N."/>
            <person name="Mavromatis K."/>
            <person name="Ovchinnikova G."/>
            <person name="Munk A.C."/>
            <person name="Detter J.C."/>
            <person name="Han C."/>
            <person name="Tapia R."/>
            <person name="Land M."/>
            <person name="Hauser L."/>
            <person name="Markowitz V."/>
            <person name="Cheng J.-F."/>
            <person name="Hugenholtz P."/>
            <person name="Woyke T."/>
            <person name="Wu D."/>
            <person name="Tindall B."/>
            <person name="Pomrenke H.G."/>
            <person name="Brambilla E."/>
            <person name="Klenk H.-P."/>
            <person name="Eisen J.A."/>
        </authorList>
    </citation>
    <scope>NUCLEOTIDE SEQUENCE [LARGE SCALE GENOMIC DNA]</scope>
    <source>
        <strain evidence="7">DSM 17093 / CIP 108686 / LMG 22925 / RQ-24</strain>
    </source>
</reference>
<dbReference type="InterPro" id="IPR009057">
    <property type="entry name" value="Homeodomain-like_sf"/>
</dbReference>
<keyword evidence="7" id="KW-1185">Reference proteome</keyword>
<dbReference type="EMBL" id="CP002049">
    <property type="protein sequence ID" value="ADI14269.1"/>
    <property type="molecule type" value="Genomic_DNA"/>
</dbReference>
<evidence type="ECO:0000256" key="4">
    <source>
        <dbReference type="PROSITE-ProRule" id="PRU00335"/>
    </source>
</evidence>
<dbReference type="PANTHER" id="PTHR30055">
    <property type="entry name" value="HTH-TYPE TRANSCRIPTIONAL REGULATOR RUTR"/>
    <property type="match status" value="1"/>
</dbReference>
<evidence type="ECO:0000256" key="2">
    <source>
        <dbReference type="ARBA" id="ARBA00023125"/>
    </source>
</evidence>
<feature type="domain" description="HTH tetR-type" evidence="5">
    <location>
        <begin position="1"/>
        <end position="61"/>
    </location>
</feature>
<dbReference type="OrthoDB" id="9787680at2"/>
<evidence type="ECO:0000313" key="7">
    <source>
        <dbReference type="Proteomes" id="UP000000379"/>
    </source>
</evidence>
<evidence type="ECO:0000259" key="5">
    <source>
        <dbReference type="PROSITE" id="PS50977"/>
    </source>
</evidence>
<dbReference type="GO" id="GO:0000976">
    <property type="term" value="F:transcription cis-regulatory region binding"/>
    <property type="evidence" value="ECO:0007669"/>
    <property type="project" value="TreeGrafter"/>
</dbReference>